<keyword evidence="2" id="KW-0808">Transferase</keyword>
<evidence type="ECO:0000259" key="1">
    <source>
        <dbReference type="Pfam" id="PF13439"/>
    </source>
</evidence>
<name>T1CLI3_9ZZZZ</name>
<reference evidence="2" key="2">
    <citation type="journal article" date="2014" name="ISME J.">
        <title>Microbial stratification in low pH oxic and suboxic macroscopic growths along an acid mine drainage.</title>
        <authorList>
            <person name="Mendez-Garcia C."/>
            <person name="Mesa V."/>
            <person name="Sprenger R.R."/>
            <person name="Richter M."/>
            <person name="Diez M.S."/>
            <person name="Solano J."/>
            <person name="Bargiela R."/>
            <person name="Golyshina O.V."/>
            <person name="Manteca A."/>
            <person name="Ramos J.L."/>
            <person name="Gallego J.R."/>
            <person name="Llorente I."/>
            <person name="Martins Dos Santos V.A."/>
            <person name="Jensen O.N."/>
            <person name="Pelaez A.I."/>
            <person name="Sanchez J."/>
            <person name="Ferrer M."/>
        </authorList>
    </citation>
    <scope>NUCLEOTIDE SEQUENCE</scope>
</reference>
<dbReference type="PANTHER" id="PTHR45871:SF1">
    <property type="entry name" value="PHOSPHATIDYLINOSITOL N-ACETYLGLUCOSAMINYLTRANSFERASE SUBUNIT A"/>
    <property type="match status" value="1"/>
</dbReference>
<reference evidence="2" key="1">
    <citation type="submission" date="2013-08" db="EMBL/GenBank/DDBJ databases">
        <authorList>
            <person name="Mendez C."/>
            <person name="Richter M."/>
            <person name="Ferrer M."/>
            <person name="Sanchez J."/>
        </authorList>
    </citation>
    <scope>NUCLEOTIDE SEQUENCE</scope>
</reference>
<dbReference type="GO" id="GO:0016740">
    <property type="term" value="F:transferase activity"/>
    <property type="evidence" value="ECO:0007669"/>
    <property type="project" value="UniProtKB-KW"/>
</dbReference>
<dbReference type="Pfam" id="PF13439">
    <property type="entry name" value="Glyco_transf_4"/>
    <property type="match status" value="1"/>
</dbReference>
<comment type="caution">
    <text evidence="2">The sequence shown here is derived from an EMBL/GenBank/DDBJ whole genome shotgun (WGS) entry which is preliminary data.</text>
</comment>
<feature type="domain" description="Glycosyltransferase subfamily 4-like N-terminal" evidence="1">
    <location>
        <begin position="15"/>
        <end position="94"/>
    </location>
</feature>
<dbReference type="AlphaFoldDB" id="T1CLI3"/>
<dbReference type="PANTHER" id="PTHR45871">
    <property type="entry name" value="N-ACETYLGLUCOSAMINYL-PHOSPHATIDYLINOSITOL BIOSYNTHETIC PROTEIN"/>
    <property type="match status" value="1"/>
</dbReference>
<accession>T1CLI3</accession>
<evidence type="ECO:0000313" key="2">
    <source>
        <dbReference type="EMBL" id="EQD68924.1"/>
    </source>
</evidence>
<dbReference type="SUPFAM" id="SSF53756">
    <property type="entry name" value="UDP-Glycosyltransferase/glycogen phosphorylase"/>
    <property type="match status" value="1"/>
</dbReference>
<dbReference type="InterPro" id="IPR028098">
    <property type="entry name" value="Glyco_trans_4-like_N"/>
</dbReference>
<sequence>MRIVQVCPFFAPHAGGVESHVRTLSRALAARGHEVTVVTSRYRRRLPVQEEFEGFRILRVPTLATVFSTPIDPGVSRRVRNLPADIAHLHYPLP</sequence>
<organism evidence="2">
    <name type="scientific">mine drainage metagenome</name>
    <dbReference type="NCBI Taxonomy" id="410659"/>
    <lineage>
        <taxon>unclassified sequences</taxon>
        <taxon>metagenomes</taxon>
        <taxon>ecological metagenomes</taxon>
    </lineage>
</organism>
<dbReference type="EMBL" id="AUZY01003508">
    <property type="protein sequence ID" value="EQD68924.1"/>
    <property type="molecule type" value="Genomic_DNA"/>
</dbReference>
<gene>
    <name evidence="2" type="ORF">B1B_05537</name>
</gene>
<protein>
    <submittedName>
        <fullName evidence="2">Glycosyl transferase group 1</fullName>
    </submittedName>
</protein>
<dbReference type="Gene3D" id="3.40.50.2000">
    <property type="entry name" value="Glycogen Phosphorylase B"/>
    <property type="match status" value="1"/>
</dbReference>
<proteinExistence type="predicted"/>